<dbReference type="EMBL" id="JBIRPU010000016">
    <property type="protein sequence ID" value="MFI0795206.1"/>
    <property type="molecule type" value="Genomic_DNA"/>
</dbReference>
<evidence type="ECO:0000313" key="1">
    <source>
        <dbReference type="EMBL" id="MFI0795206.1"/>
    </source>
</evidence>
<organism evidence="1 2">
    <name type="scientific">Micromonospora rubida</name>
    <dbReference type="NCBI Taxonomy" id="2697657"/>
    <lineage>
        <taxon>Bacteria</taxon>
        <taxon>Bacillati</taxon>
        <taxon>Actinomycetota</taxon>
        <taxon>Actinomycetes</taxon>
        <taxon>Micromonosporales</taxon>
        <taxon>Micromonosporaceae</taxon>
        <taxon>Micromonospora</taxon>
    </lineage>
</organism>
<dbReference type="SUPFAM" id="SSF53756">
    <property type="entry name" value="UDP-Glycosyltransferase/glycogen phosphorylase"/>
    <property type="match status" value="1"/>
</dbReference>
<name>A0ABW7SQM7_9ACTN</name>
<reference evidence="1 2" key="1">
    <citation type="submission" date="2024-10" db="EMBL/GenBank/DDBJ databases">
        <title>The Natural Products Discovery Center: Release of the First 8490 Sequenced Strains for Exploring Actinobacteria Biosynthetic Diversity.</title>
        <authorList>
            <person name="Kalkreuter E."/>
            <person name="Kautsar S.A."/>
            <person name="Yang D."/>
            <person name="Bader C.D."/>
            <person name="Teijaro C.N."/>
            <person name="Fluegel L."/>
            <person name="Davis C.M."/>
            <person name="Simpson J.R."/>
            <person name="Lauterbach L."/>
            <person name="Steele A.D."/>
            <person name="Gui C."/>
            <person name="Meng S."/>
            <person name="Li G."/>
            <person name="Viehrig K."/>
            <person name="Ye F."/>
            <person name="Su P."/>
            <person name="Kiefer A.F."/>
            <person name="Nichols A."/>
            <person name="Cepeda A.J."/>
            <person name="Yan W."/>
            <person name="Fan B."/>
            <person name="Jiang Y."/>
            <person name="Adhikari A."/>
            <person name="Zheng C.-J."/>
            <person name="Schuster L."/>
            <person name="Cowan T.M."/>
            <person name="Smanski M.J."/>
            <person name="Chevrette M.G."/>
            <person name="De Carvalho L.P.S."/>
            <person name="Shen B."/>
        </authorList>
    </citation>
    <scope>NUCLEOTIDE SEQUENCE [LARGE SCALE GENOMIC DNA]</scope>
    <source>
        <strain evidence="1 2">NPDC021253</strain>
    </source>
</reference>
<evidence type="ECO:0000313" key="2">
    <source>
        <dbReference type="Proteomes" id="UP001611075"/>
    </source>
</evidence>
<keyword evidence="2" id="KW-1185">Reference proteome</keyword>
<sequence>MNSTQLPAMLAATDATVVPSRYEPFGMVAPEGNLLTAGHPAR</sequence>
<dbReference type="Gene3D" id="3.40.50.2000">
    <property type="entry name" value="Glycogen Phosphorylase B"/>
    <property type="match status" value="1"/>
</dbReference>
<dbReference type="Proteomes" id="UP001611075">
    <property type="component" value="Unassembled WGS sequence"/>
</dbReference>
<accession>A0ABW7SQM7</accession>
<proteinExistence type="predicted"/>
<protein>
    <submittedName>
        <fullName evidence="1">Uncharacterized protein</fullName>
    </submittedName>
</protein>
<gene>
    <name evidence="1" type="ORF">ACH4OY_21375</name>
</gene>
<comment type="caution">
    <text evidence="1">The sequence shown here is derived from an EMBL/GenBank/DDBJ whole genome shotgun (WGS) entry which is preliminary data.</text>
</comment>
<dbReference type="RefSeq" id="WP_396682202.1">
    <property type="nucleotide sequence ID" value="NZ_JBIRPU010000016.1"/>
</dbReference>